<protein>
    <recommendedName>
        <fullName evidence="4">Phage holin family protein</fullName>
    </recommendedName>
</protein>
<feature type="transmembrane region" description="Helical" evidence="1">
    <location>
        <begin position="45"/>
        <end position="72"/>
    </location>
</feature>
<feature type="transmembrane region" description="Helical" evidence="1">
    <location>
        <begin position="84"/>
        <end position="106"/>
    </location>
</feature>
<reference evidence="2 3" key="1">
    <citation type="submission" date="2018-11" db="EMBL/GenBank/DDBJ databases">
        <title>Genomes From Bacteria Associated with the Canine Oral Cavity: a Test Case for Automated Genome-Based Taxonomic Assignment.</title>
        <authorList>
            <person name="Coil D.A."/>
            <person name="Jospin G."/>
            <person name="Darling A.E."/>
            <person name="Wallis C."/>
            <person name="Davis I.J."/>
            <person name="Harris S."/>
            <person name="Eisen J.A."/>
            <person name="Holcombe L.J."/>
            <person name="O'Flynn C."/>
        </authorList>
    </citation>
    <scope>NUCLEOTIDE SEQUENCE [LARGE SCALE GENOMIC DNA]</scope>
    <source>
        <strain evidence="2 3">OH887_COT-365</strain>
    </source>
</reference>
<dbReference type="Proteomes" id="UP000280819">
    <property type="component" value="Unassembled WGS sequence"/>
</dbReference>
<organism evidence="2 3">
    <name type="scientific">Arachnia propionica</name>
    <dbReference type="NCBI Taxonomy" id="1750"/>
    <lineage>
        <taxon>Bacteria</taxon>
        <taxon>Bacillati</taxon>
        <taxon>Actinomycetota</taxon>
        <taxon>Actinomycetes</taxon>
        <taxon>Propionibacteriales</taxon>
        <taxon>Propionibacteriaceae</taxon>
        <taxon>Arachnia</taxon>
    </lineage>
</organism>
<proteinExistence type="predicted"/>
<evidence type="ECO:0008006" key="4">
    <source>
        <dbReference type="Google" id="ProtNLM"/>
    </source>
</evidence>
<keyword evidence="1" id="KW-1133">Transmembrane helix</keyword>
<sequence>MMMASTPTTFQKLRDSLTEFVARESELAKAELIPAAKHAGIGSGLAAGAAAFLFHAAWMLVITLGFGIGWLFNALAGVSLMGSLTLGFLISMVLSLIVAAVLALLARGRFLRVEAPHATIEEARATFTALTDSLGGQPSPAVTTHHGIELDGVPLDDSVA</sequence>
<dbReference type="EMBL" id="RQZG01000007">
    <property type="protein sequence ID" value="RRD05234.1"/>
    <property type="molecule type" value="Genomic_DNA"/>
</dbReference>
<evidence type="ECO:0000256" key="1">
    <source>
        <dbReference type="SAM" id="Phobius"/>
    </source>
</evidence>
<keyword evidence="1" id="KW-0472">Membrane</keyword>
<name>A0A3P1T765_9ACTN</name>
<keyword evidence="1" id="KW-0812">Transmembrane</keyword>
<dbReference type="InterPro" id="IPR009937">
    <property type="entry name" value="Phage_holin_3_6"/>
</dbReference>
<dbReference type="AlphaFoldDB" id="A0A3P1T765"/>
<accession>A0A3P1T765</accession>
<evidence type="ECO:0000313" key="3">
    <source>
        <dbReference type="Proteomes" id="UP000280819"/>
    </source>
</evidence>
<evidence type="ECO:0000313" key="2">
    <source>
        <dbReference type="EMBL" id="RRD05234.1"/>
    </source>
</evidence>
<dbReference type="OrthoDB" id="3730493at2"/>
<comment type="caution">
    <text evidence="2">The sequence shown here is derived from an EMBL/GenBank/DDBJ whole genome shotgun (WGS) entry which is preliminary data.</text>
</comment>
<gene>
    <name evidence="2" type="ORF">EII34_07835</name>
</gene>
<dbReference type="Pfam" id="PF07332">
    <property type="entry name" value="Phage_holin_3_6"/>
    <property type="match status" value="1"/>
</dbReference>